<dbReference type="Pfam" id="PF12833">
    <property type="entry name" value="HTH_18"/>
    <property type="match status" value="1"/>
</dbReference>
<proteinExistence type="predicted"/>
<reference evidence="5" key="1">
    <citation type="submission" date="2016-01" db="EMBL/GenBank/DDBJ databases">
        <authorList>
            <person name="Peeters C."/>
        </authorList>
    </citation>
    <scope>NUCLEOTIDE SEQUENCE</scope>
    <source>
        <strain evidence="5">LMG 29322</strain>
    </source>
</reference>
<dbReference type="InterPro" id="IPR020449">
    <property type="entry name" value="Tscrpt_reg_AraC-type_HTH"/>
</dbReference>
<evidence type="ECO:0000313" key="5">
    <source>
        <dbReference type="EMBL" id="SAK46034.1"/>
    </source>
</evidence>
<dbReference type="PANTHER" id="PTHR43280">
    <property type="entry name" value="ARAC-FAMILY TRANSCRIPTIONAL REGULATOR"/>
    <property type="match status" value="1"/>
</dbReference>
<dbReference type="EMBL" id="FCOA02000002">
    <property type="protein sequence ID" value="SAK46034.1"/>
    <property type="molecule type" value="Genomic_DNA"/>
</dbReference>
<dbReference type="Proteomes" id="UP000054851">
    <property type="component" value="Unassembled WGS sequence"/>
</dbReference>
<organism evidence="5 6">
    <name type="scientific">Caballeronia hypogeia</name>
    <dbReference type="NCBI Taxonomy" id="1777140"/>
    <lineage>
        <taxon>Bacteria</taxon>
        <taxon>Pseudomonadati</taxon>
        <taxon>Pseudomonadota</taxon>
        <taxon>Betaproteobacteria</taxon>
        <taxon>Burkholderiales</taxon>
        <taxon>Burkholderiaceae</taxon>
        <taxon>Caballeronia</taxon>
    </lineage>
</organism>
<dbReference type="STRING" id="1777140.AWB79_01069"/>
<dbReference type="OrthoDB" id="1050625at2"/>
<name>A0A157ZKH1_9BURK</name>
<evidence type="ECO:0000313" key="6">
    <source>
        <dbReference type="Proteomes" id="UP000054851"/>
    </source>
</evidence>
<dbReference type="GO" id="GO:0043565">
    <property type="term" value="F:sequence-specific DNA binding"/>
    <property type="evidence" value="ECO:0007669"/>
    <property type="project" value="InterPro"/>
</dbReference>
<accession>A0A157ZKH1</accession>
<feature type="domain" description="HTH araC/xylS-type" evidence="4">
    <location>
        <begin position="200"/>
        <end position="298"/>
    </location>
</feature>
<keyword evidence="3" id="KW-0804">Transcription</keyword>
<dbReference type="AlphaFoldDB" id="A0A157ZKH1"/>
<comment type="caution">
    <text evidence="5">The sequence shown here is derived from an EMBL/GenBank/DDBJ whole genome shotgun (WGS) entry which is preliminary data.</text>
</comment>
<dbReference type="GO" id="GO:0003700">
    <property type="term" value="F:DNA-binding transcription factor activity"/>
    <property type="evidence" value="ECO:0007669"/>
    <property type="project" value="InterPro"/>
</dbReference>
<dbReference type="PROSITE" id="PS01124">
    <property type="entry name" value="HTH_ARAC_FAMILY_2"/>
    <property type="match status" value="1"/>
</dbReference>
<protein>
    <submittedName>
        <fullName evidence="5">AraC family transcriptional regulator</fullName>
    </submittedName>
</protein>
<sequence>MNDDSLQDIKTYRMGDRSDRLDFDIRDQSVRPAIAVAHRHEFFQMQVNTSVGHTHVIGGQRREHPSRSIIFVMPYRVHCAYNPPDARYHIINFAPQFLRPGLDLSPFEMEEASIFEYPELAPFLYEGHVDFDFGEAEFAYVQGVIRHMMTLNQRRGLGTLERLRGMLLELIGFVTETYQDALREMAEQRVFLQRRSDTFKRVMRHIEGNLAAPLSIYSVAEAAHVSPNYLSQLLKKHTGLAFVEWVTAQRMERAKYLLAHGEDRVGEIAKSVGFADEAYFTRRFTQRFGQSPSKFRRQMQVQTSAEQA</sequence>
<dbReference type="SMART" id="SM00342">
    <property type="entry name" value="HTH_ARAC"/>
    <property type="match status" value="1"/>
</dbReference>
<dbReference type="PANTHER" id="PTHR43280:SF2">
    <property type="entry name" value="HTH-TYPE TRANSCRIPTIONAL REGULATOR EXSA"/>
    <property type="match status" value="1"/>
</dbReference>
<dbReference type="PRINTS" id="PR00032">
    <property type="entry name" value="HTHARAC"/>
</dbReference>
<evidence type="ECO:0000259" key="4">
    <source>
        <dbReference type="PROSITE" id="PS01124"/>
    </source>
</evidence>
<dbReference type="SUPFAM" id="SSF46689">
    <property type="entry name" value="Homeodomain-like"/>
    <property type="match status" value="2"/>
</dbReference>
<evidence type="ECO:0000256" key="3">
    <source>
        <dbReference type="ARBA" id="ARBA00023163"/>
    </source>
</evidence>
<evidence type="ECO:0000256" key="2">
    <source>
        <dbReference type="ARBA" id="ARBA00023125"/>
    </source>
</evidence>
<dbReference type="InterPro" id="IPR009057">
    <property type="entry name" value="Homeodomain-like_sf"/>
</dbReference>
<keyword evidence="1" id="KW-0805">Transcription regulation</keyword>
<dbReference type="Gene3D" id="1.10.10.60">
    <property type="entry name" value="Homeodomain-like"/>
    <property type="match status" value="2"/>
</dbReference>
<evidence type="ECO:0000256" key="1">
    <source>
        <dbReference type="ARBA" id="ARBA00023015"/>
    </source>
</evidence>
<keyword evidence="6" id="KW-1185">Reference proteome</keyword>
<dbReference type="InterPro" id="IPR018060">
    <property type="entry name" value="HTH_AraC"/>
</dbReference>
<keyword evidence="2" id="KW-0238">DNA-binding</keyword>
<dbReference type="RefSeq" id="WP_061166327.1">
    <property type="nucleotide sequence ID" value="NZ_FCOA02000002.1"/>
</dbReference>
<gene>
    <name evidence="5" type="ORF">AWB79_01069</name>
</gene>